<comment type="caution">
    <text evidence="2">The sequence shown here is derived from an EMBL/GenBank/DDBJ whole genome shotgun (WGS) entry which is preliminary data.</text>
</comment>
<protein>
    <recommendedName>
        <fullName evidence="4">Transmembrane protein</fullName>
    </recommendedName>
</protein>
<sequence>MSKSISLKMIYFILLKKLQILSISPSIVIYVIGLGYLIKNQKKETQLYQKFQFSFFHLFKNDHNCFWRYCNQSIQSKIIVGDHNFCYCYCLDKYFQSCN</sequence>
<dbReference type="AlphaFoldDB" id="A0A8S1R0Q1"/>
<proteinExistence type="predicted"/>
<feature type="transmembrane region" description="Helical" evidence="1">
    <location>
        <begin position="20"/>
        <end position="38"/>
    </location>
</feature>
<keyword evidence="1" id="KW-0472">Membrane</keyword>
<keyword evidence="3" id="KW-1185">Reference proteome</keyword>
<keyword evidence="1" id="KW-0812">Transmembrane</keyword>
<name>A0A8S1R0Q1_9CILI</name>
<gene>
    <name evidence="2" type="ORF">PSON_ATCC_30995.1.T1330151</name>
</gene>
<accession>A0A8S1R0Q1</accession>
<organism evidence="2 3">
    <name type="scientific">Paramecium sonneborni</name>
    <dbReference type="NCBI Taxonomy" id="65129"/>
    <lineage>
        <taxon>Eukaryota</taxon>
        <taxon>Sar</taxon>
        <taxon>Alveolata</taxon>
        <taxon>Ciliophora</taxon>
        <taxon>Intramacronucleata</taxon>
        <taxon>Oligohymenophorea</taxon>
        <taxon>Peniculida</taxon>
        <taxon>Parameciidae</taxon>
        <taxon>Paramecium</taxon>
    </lineage>
</organism>
<keyword evidence="1" id="KW-1133">Transmembrane helix</keyword>
<evidence type="ECO:0008006" key="4">
    <source>
        <dbReference type="Google" id="ProtNLM"/>
    </source>
</evidence>
<dbReference type="EMBL" id="CAJJDN010000133">
    <property type="protein sequence ID" value="CAD8121681.1"/>
    <property type="molecule type" value="Genomic_DNA"/>
</dbReference>
<evidence type="ECO:0000313" key="3">
    <source>
        <dbReference type="Proteomes" id="UP000692954"/>
    </source>
</evidence>
<reference evidence="2" key="1">
    <citation type="submission" date="2021-01" db="EMBL/GenBank/DDBJ databases">
        <authorList>
            <consortium name="Genoscope - CEA"/>
            <person name="William W."/>
        </authorList>
    </citation>
    <scope>NUCLEOTIDE SEQUENCE</scope>
</reference>
<evidence type="ECO:0000256" key="1">
    <source>
        <dbReference type="SAM" id="Phobius"/>
    </source>
</evidence>
<evidence type="ECO:0000313" key="2">
    <source>
        <dbReference type="EMBL" id="CAD8121681.1"/>
    </source>
</evidence>
<dbReference type="Proteomes" id="UP000692954">
    <property type="component" value="Unassembled WGS sequence"/>
</dbReference>